<dbReference type="RefSeq" id="WP_307337523.1">
    <property type="nucleotide sequence ID" value="NZ_JAUSUQ010000004.1"/>
</dbReference>
<gene>
    <name evidence="1" type="ORF">J2S00_001503</name>
</gene>
<reference evidence="1 2" key="1">
    <citation type="submission" date="2023-07" db="EMBL/GenBank/DDBJ databases">
        <title>Genomic Encyclopedia of Type Strains, Phase IV (KMG-IV): sequencing the most valuable type-strain genomes for metagenomic binning, comparative biology and taxonomic classification.</title>
        <authorList>
            <person name="Goeker M."/>
        </authorList>
    </citation>
    <scope>NUCLEOTIDE SEQUENCE [LARGE SCALE GENOMIC DNA]</scope>
    <source>
        <strain evidence="1 2">DSM 17740</strain>
    </source>
</reference>
<dbReference type="EMBL" id="JAUSUQ010000004">
    <property type="protein sequence ID" value="MDQ0338717.1"/>
    <property type="molecule type" value="Genomic_DNA"/>
</dbReference>
<keyword evidence="2" id="KW-1185">Reference proteome</keyword>
<accession>A0ABU0CUM6</accession>
<organism evidence="1 2">
    <name type="scientific">Caldalkalibacillus uzonensis</name>
    <dbReference type="NCBI Taxonomy" id="353224"/>
    <lineage>
        <taxon>Bacteria</taxon>
        <taxon>Bacillati</taxon>
        <taxon>Bacillota</taxon>
        <taxon>Bacilli</taxon>
        <taxon>Bacillales</taxon>
        <taxon>Bacillaceae</taxon>
        <taxon>Caldalkalibacillus</taxon>
    </lineage>
</organism>
<name>A0ABU0CUM6_9BACI</name>
<comment type="caution">
    <text evidence="1">The sequence shown here is derived from an EMBL/GenBank/DDBJ whole genome shotgun (WGS) entry which is preliminary data.</text>
</comment>
<sequence length="58" mass="6884">MDLKLSSEEVISHIRQLHQKGQPLNKKKVKRDYPDLMKSALYYYPSWEHALKEADVNL</sequence>
<protein>
    <submittedName>
        <fullName evidence="1">Uncharacterized protein</fullName>
    </submittedName>
</protein>
<evidence type="ECO:0000313" key="2">
    <source>
        <dbReference type="Proteomes" id="UP001232445"/>
    </source>
</evidence>
<evidence type="ECO:0000313" key="1">
    <source>
        <dbReference type="EMBL" id="MDQ0338717.1"/>
    </source>
</evidence>
<proteinExistence type="predicted"/>
<dbReference type="Proteomes" id="UP001232445">
    <property type="component" value="Unassembled WGS sequence"/>
</dbReference>